<evidence type="ECO:0000313" key="2">
    <source>
        <dbReference type="Proteomes" id="UP000225972"/>
    </source>
</evidence>
<protein>
    <submittedName>
        <fullName evidence="1">Uncharacterized protein</fullName>
    </submittedName>
</protein>
<dbReference type="AlphaFoldDB" id="A0A238JBW6"/>
<evidence type="ECO:0000313" key="1">
    <source>
        <dbReference type="EMBL" id="SMX28201.1"/>
    </source>
</evidence>
<reference evidence="2" key="1">
    <citation type="submission" date="2017-05" db="EMBL/GenBank/DDBJ databases">
        <authorList>
            <person name="Rodrigo-Torres L."/>
            <person name="Arahal R. D."/>
            <person name="Lucena T."/>
        </authorList>
    </citation>
    <scope>NUCLEOTIDE SEQUENCE [LARGE SCALE GENOMIC DNA]</scope>
    <source>
        <strain evidence="2">CECT 8649</strain>
    </source>
</reference>
<sequence length="91" mass="10638">MAEEDFAKAADRHKADLVGAPFPTKEKLLNLIAERDKALSRMMPEHKPSWALDANDARRKQYRTLARASQRIETRLEKATQKFRHDFDWNS</sequence>
<dbReference type="Proteomes" id="UP000225972">
    <property type="component" value="Unassembled WGS sequence"/>
</dbReference>
<name>A0A238JBW6_9RHOB</name>
<accession>A0A238JBW6</accession>
<keyword evidence="2" id="KW-1185">Reference proteome</keyword>
<proteinExistence type="predicted"/>
<gene>
    <name evidence="1" type="ORF">TRP8649_02316</name>
</gene>
<dbReference type="RefSeq" id="WP_099245375.1">
    <property type="nucleotide sequence ID" value="NZ_FXXP01000002.1"/>
</dbReference>
<dbReference type="EMBL" id="FXXP01000002">
    <property type="protein sequence ID" value="SMX28201.1"/>
    <property type="molecule type" value="Genomic_DNA"/>
</dbReference>
<organism evidence="1 2">
    <name type="scientific">Pelagimonas phthalicica</name>
    <dbReference type="NCBI Taxonomy" id="1037362"/>
    <lineage>
        <taxon>Bacteria</taxon>
        <taxon>Pseudomonadati</taxon>
        <taxon>Pseudomonadota</taxon>
        <taxon>Alphaproteobacteria</taxon>
        <taxon>Rhodobacterales</taxon>
        <taxon>Roseobacteraceae</taxon>
        <taxon>Pelagimonas</taxon>
    </lineage>
</organism>